<feature type="transmembrane region" description="Helical" evidence="6">
    <location>
        <begin position="265"/>
        <end position="283"/>
    </location>
</feature>
<dbReference type="Pfam" id="PF07690">
    <property type="entry name" value="MFS_1"/>
    <property type="match status" value="1"/>
</dbReference>
<gene>
    <name evidence="7" type="ORF">AWR27_15610</name>
</gene>
<keyword evidence="8" id="KW-1185">Reference proteome</keyword>
<feature type="transmembrane region" description="Helical" evidence="6">
    <location>
        <begin position="350"/>
        <end position="369"/>
    </location>
</feature>
<dbReference type="InterPro" id="IPR036259">
    <property type="entry name" value="MFS_trans_sf"/>
</dbReference>
<proteinExistence type="predicted"/>
<evidence type="ECO:0000313" key="7">
    <source>
        <dbReference type="EMBL" id="AQG80624.1"/>
    </source>
</evidence>
<feature type="transmembrane region" description="Helical" evidence="6">
    <location>
        <begin position="73"/>
        <end position="92"/>
    </location>
</feature>
<evidence type="ECO:0000256" key="4">
    <source>
        <dbReference type="ARBA" id="ARBA00022989"/>
    </source>
</evidence>
<dbReference type="OrthoDB" id="9786665at2"/>
<evidence type="ECO:0000256" key="6">
    <source>
        <dbReference type="SAM" id="Phobius"/>
    </source>
</evidence>
<dbReference type="Proteomes" id="UP000187941">
    <property type="component" value="Chromosome"/>
</dbReference>
<dbReference type="AlphaFoldDB" id="A0A1P9WZ49"/>
<evidence type="ECO:0000256" key="1">
    <source>
        <dbReference type="ARBA" id="ARBA00004429"/>
    </source>
</evidence>
<dbReference type="STRING" id="1178516.AWR27_15610"/>
<feature type="transmembrane region" description="Helical" evidence="6">
    <location>
        <begin position="224"/>
        <end position="245"/>
    </location>
</feature>
<feature type="transmembrane region" description="Helical" evidence="6">
    <location>
        <begin position="316"/>
        <end position="338"/>
    </location>
</feature>
<dbReference type="SUPFAM" id="SSF103473">
    <property type="entry name" value="MFS general substrate transporter"/>
    <property type="match status" value="1"/>
</dbReference>
<reference evidence="7 8" key="1">
    <citation type="submission" date="2016-01" db="EMBL/GenBank/DDBJ databases">
        <authorList>
            <person name="Oliw E.H."/>
        </authorList>
    </citation>
    <scope>NUCLEOTIDE SEQUENCE [LARGE SCALE GENOMIC DNA]</scope>
    <source>
        <strain evidence="7 8">DY10</strain>
    </source>
</reference>
<evidence type="ECO:0008006" key="9">
    <source>
        <dbReference type="Google" id="ProtNLM"/>
    </source>
</evidence>
<dbReference type="GO" id="GO:0022857">
    <property type="term" value="F:transmembrane transporter activity"/>
    <property type="evidence" value="ECO:0007669"/>
    <property type="project" value="InterPro"/>
</dbReference>
<keyword evidence="2" id="KW-1003">Cell membrane</keyword>
<dbReference type="KEGG" id="smon:AWR27_15610"/>
<comment type="subcellular location">
    <subcellularLocation>
        <location evidence="1">Cell inner membrane</location>
        <topology evidence="1">Multi-pass membrane protein</topology>
    </subcellularLocation>
</comment>
<keyword evidence="5 6" id="KW-0472">Membrane</keyword>
<protein>
    <recommendedName>
        <fullName evidence="9">MFS transporter</fullName>
    </recommendedName>
</protein>
<organism evidence="7 8">
    <name type="scientific">Spirosoma montaniterrae</name>
    <dbReference type="NCBI Taxonomy" id="1178516"/>
    <lineage>
        <taxon>Bacteria</taxon>
        <taxon>Pseudomonadati</taxon>
        <taxon>Bacteroidota</taxon>
        <taxon>Cytophagia</taxon>
        <taxon>Cytophagales</taxon>
        <taxon>Cytophagaceae</taxon>
        <taxon>Spirosoma</taxon>
    </lineage>
</organism>
<accession>A0A1P9WZ49</accession>
<dbReference type="PANTHER" id="PTHR43702:SF3">
    <property type="entry name" value="PROTEIN TSGA"/>
    <property type="match status" value="1"/>
</dbReference>
<name>A0A1P9WZ49_9BACT</name>
<dbReference type="InterPro" id="IPR011701">
    <property type="entry name" value="MFS"/>
</dbReference>
<dbReference type="InterPro" id="IPR050375">
    <property type="entry name" value="MFS_TsgA-like"/>
</dbReference>
<feature type="transmembrane region" description="Helical" evidence="6">
    <location>
        <begin position="138"/>
        <end position="159"/>
    </location>
</feature>
<feature type="transmembrane region" description="Helical" evidence="6">
    <location>
        <begin position="290"/>
        <end position="310"/>
    </location>
</feature>
<evidence type="ECO:0000256" key="2">
    <source>
        <dbReference type="ARBA" id="ARBA00022475"/>
    </source>
</evidence>
<feature type="transmembrane region" description="Helical" evidence="6">
    <location>
        <begin position="98"/>
        <end position="118"/>
    </location>
</feature>
<dbReference type="RefSeq" id="WP_077132053.1">
    <property type="nucleotide sequence ID" value="NZ_CP014263.1"/>
</dbReference>
<keyword evidence="3 6" id="KW-0812">Transmembrane</keyword>
<evidence type="ECO:0000256" key="3">
    <source>
        <dbReference type="ARBA" id="ARBA00022692"/>
    </source>
</evidence>
<feature type="transmembrane region" description="Helical" evidence="6">
    <location>
        <begin position="171"/>
        <end position="193"/>
    </location>
</feature>
<dbReference type="PANTHER" id="PTHR43702">
    <property type="entry name" value="L-FUCOSE-PROTON SYMPORTER"/>
    <property type="match status" value="1"/>
</dbReference>
<dbReference type="EMBL" id="CP014263">
    <property type="protein sequence ID" value="AQG80624.1"/>
    <property type="molecule type" value="Genomic_DNA"/>
</dbReference>
<sequence length="399" mass="42842">MLTHRRVLLLAVYAVYFICGLAQCFEGLFLPEFKTHFGLTYTEQMYTMFAKNTPFVFFSIAIGFLIRKIGYKNCLTIALFLFALGTWLLVPGLRQQNYALVLAAFFIIGTGFNVELVAGNPMLSALGNRGGSASRLNIGNALGAIAQIIAPLFIVVLIPETVVSVADKLPYIDGIFIVTAIVLGLTGVITLFLKGGNSTDITAPISLNQPADNAASASWLQPKVVLGFVAIFLVIGVEAGLFGLYRNYLEDPGVAGLSARQSQQWFTVYFAAFAAGRLVGSYVQKKWTPANVLTVWLLVALTLLVVVVVAQGWLAVVAITALGFFVSIFFPTLYALAIEGLGENTAQASGLLTMGFLGAALLPVLQGQLADTTSLSTSFAIGFVPYVFALVYVLRSKRS</sequence>
<evidence type="ECO:0000313" key="8">
    <source>
        <dbReference type="Proteomes" id="UP000187941"/>
    </source>
</evidence>
<dbReference type="Gene3D" id="1.20.1250.20">
    <property type="entry name" value="MFS general substrate transporter like domains"/>
    <property type="match status" value="2"/>
</dbReference>
<evidence type="ECO:0000256" key="5">
    <source>
        <dbReference type="ARBA" id="ARBA00023136"/>
    </source>
</evidence>
<keyword evidence="4 6" id="KW-1133">Transmembrane helix</keyword>
<feature type="transmembrane region" description="Helical" evidence="6">
    <location>
        <begin position="48"/>
        <end position="66"/>
    </location>
</feature>
<dbReference type="GO" id="GO:0005886">
    <property type="term" value="C:plasma membrane"/>
    <property type="evidence" value="ECO:0007669"/>
    <property type="project" value="UniProtKB-SubCell"/>
</dbReference>
<feature type="transmembrane region" description="Helical" evidence="6">
    <location>
        <begin position="375"/>
        <end position="394"/>
    </location>
</feature>